<reference evidence="1" key="1">
    <citation type="submission" date="2024-04" db="EMBL/GenBank/DDBJ databases">
        <title>Complete genome sequence of Sphingobacterium thalpophiium BAA-1094.</title>
        <authorList>
            <person name="Adaikpoh B.I."/>
        </authorList>
    </citation>
    <scope>NUCLEOTIDE SEQUENCE</scope>
    <source>
        <strain evidence="1">BAA-1094</strain>
    </source>
</reference>
<dbReference type="EMBL" id="CP151087">
    <property type="protein sequence ID" value="WZN54022.1"/>
    <property type="molecule type" value="Genomic_DNA"/>
</dbReference>
<proteinExistence type="predicted"/>
<evidence type="ECO:0000313" key="2">
    <source>
        <dbReference type="Proteomes" id="UP001485301"/>
    </source>
</evidence>
<dbReference type="Proteomes" id="UP001485301">
    <property type="component" value="Chromosome"/>
</dbReference>
<accession>A0ACD5BWN9</accession>
<name>A0ACD5BWN9_9SPHI</name>
<organism evidence="1 2">
    <name type="scientific">Sphingobacterium thalpophilum</name>
    <dbReference type="NCBI Taxonomy" id="259"/>
    <lineage>
        <taxon>Bacteria</taxon>
        <taxon>Pseudomonadati</taxon>
        <taxon>Bacteroidota</taxon>
        <taxon>Sphingobacteriia</taxon>
        <taxon>Sphingobacteriales</taxon>
        <taxon>Sphingobacteriaceae</taxon>
        <taxon>Sphingobacterium</taxon>
    </lineage>
</organism>
<gene>
    <name evidence="1" type="ORF">AACH28_15335</name>
</gene>
<protein>
    <submittedName>
        <fullName evidence="1">Uncharacterized protein</fullName>
    </submittedName>
</protein>
<evidence type="ECO:0000313" key="1">
    <source>
        <dbReference type="EMBL" id="WZN54022.1"/>
    </source>
</evidence>
<keyword evidence="2" id="KW-1185">Reference proteome</keyword>
<sequence>MGILKNVIRSLFDKKESIRDTPEKTEVDLRDLEFLAQKSNYFIEKQVESYRNKTTISGTIITVIVIFIPFFISGLQNSVFWIKLISILPLSILTVNLVNFVKILKTKSLDVGFHTNKFQDLANRSYEEILMYEIGANRSSFDDNMIKIKKVDRIFHFNIKFTLISIIASTIILIITNLIDMSNKENETTQPSQPVRVIPTVDPGDRTNLTDTTPYMQLVAPDSSDKNAEQK</sequence>